<dbReference type="InterPro" id="IPR000997">
    <property type="entry name" value="Cholinesterase"/>
</dbReference>
<dbReference type="OrthoDB" id="3199405at2"/>
<evidence type="ECO:0000256" key="2">
    <source>
        <dbReference type="ARBA" id="ARBA00022801"/>
    </source>
</evidence>
<feature type="active site" description="Charge relay system" evidence="3">
    <location>
        <position position="388"/>
    </location>
</feature>
<evidence type="ECO:0000256" key="1">
    <source>
        <dbReference type="ARBA" id="ARBA00005964"/>
    </source>
</evidence>
<dbReference type="InterPro" id="IPR029058">
    <property type="entry name" value="AB_hydrolase_fold"/>
</dbReference>
<dbReference type="InterPro" id="IPR050309">
    <property type="entry name" value="Type-B_Carboxylest/Lipase"/>
</dbReference>
<organism evidence="6 7">
    <name type="scientific">Streptomyces katrae</name>
    <dbReference type="NCBI Taxonomy" id="68223"/>
    <lineage>
        <taxon>Bacteria</taxon>
        <taxon>Bacillati</taxon>
        <taxon>Actinomycetota</taxon>
        <taxon>Actinomycetes</taxon>
        <taxon>Kitasatosporales</taxon>
        <taxon>Streptomycetaceae</taxon>
        <taxon>Streptomyces</taxon>
    </lineage>
</organism>
<feature type="active site" description="Charge relay system" evidence="3">
    <location>
        <position position="300"/>
    </location>
</feature>
<reference evidence="6 7" key="1">
    <citation type="submission" date="2015-02" db="EMBL/GenBank/DDBJ databases">
        <authorList>
            <person name="Ju K.-S."/>
            <person name="Doroghazi J.R."/>
            <person name="Metcalf W."/>
        </authorList>
    </citation>
    <scope>NUCLEOTIDE SEQUENCE [LARGE SCALE GENOMIC DNA]</scope>
    <source>
        <strain evidence="6 7">NRRL ISP-5550</strain>
    </source>
</reference>
<gene>
    <name evidence="6" type="ORF">VR44_25080</name>
</gene>
<accession>A0A0F4J400</accession>
<dbReference type="ESTHER" id="9actn-a0a0f4j400">
    <property type="family name" value="Carb_B_Bacteria"/>
</dbReference>
<sequence length="475" mass="49923">MTVVVTSAGKIRGTSRDQIACFRGIPFAAPPEGPLRFQPPAPPSPWDGVRDTLAFGAAPPQLAPAPGAPAIWRPGDGLDCLTVNVWTPDPGAAGLPVMVWIYGGVWKYGSASMPQYDATALAAAGVVVVTFNYRVGFEGFGHLSGFPDNRGLRDQIAALQWVQDNIAAFGGDNANVTVFGQSAGAASAVLLASAPAARGLFRRVIAQSIPAGARTRTEAHAATTAIARAAGLPATWDALASLPPEALLAVQDAPLRGPEDGFTAFGPVVDDDLVTGQPWTAFEAGAGGEVDLICGFTHEEYRGQGPVPAAQDIDLGQVTEAVGLGKDAAAAYREGYPGLSDDALFTGVLSDALVRMPTTRVAQAHTRAGGRTWLYDFTWQGHALGAAHGIDVPFTFGNPNTRYAALFLGSPPPADFADLSERLRTAWTSFARTGDPGWPRFTPDQPTTRIWNLPPTDTAYPLEASRQIWERTSPA</sequence>
<dbReference type="Proteomes" id="UP000033551">
    <property type="component" value="Unassembled WGS sequence"/>
</dbReference>
<evidence type="ECO:0000313" key="6">
    <source>
        <dbReference type="EMBL" id="KJY28539.1"/>
    </source>
</evidence>
<feature type="domain" description="Carboxylesterase type B" evidence="5">
    <location>
        <begin position="2"/>
        <end position="301"/>
    </location>
</feature>
<comment type="caution">
    <text evidence="6">The sequence shown here is derived from an EMBL/GenBank/DDBJ whole genome shotgun (WGS) entry which is preliminary data.</text>
</comment>
<dbReference type="Pfam" id="PF00135">
    <property type="entry name" value="COesterase"/>
    <property type="match status" value="2"/>
</dbReference>
<dbReference type="AlphaFoldDB" id="A0A0F4J400"/>
<evidence type="ECO:0000256" key="3">
    <source>
        <dbReference type="PIRSR" id="PIRSR600997-1"/>
    </source>
</evidence>
<evidence type="ECO:0000313" key="7">
    <source>
        <dbReference type="Proteomes" id="UP000033551"/>
    </source>
</evidence>
<dbReference type="SUPFAM" id="SSF53474">
    <property type="entry name" value="alpha/beta-Hydrolases"/>
    <property type="match status" value="1"/>
</dbReference>
<feature type="domain" description="Carboxylesterase type B" evidence="5">
    <location>
        <begin position="347"/>
        <end position="438"/>
    </location>
</feature>
<dbReference type="PRINTS" id="PR00878">
    <property type="entry name" value="CHOLNESTRASE"/>
</dbReference>
<comment type="similarity">
    <text evidence="1 4">Belongs to the type-B carboxylesterase/lipase family.</text>
</comment>
<dbReference type="PATRIC" id="fig|68223.7.peg.1106"/>
<dbReference type="GO" id="GO:0004104">
    <property type="term" value="F:cholinesterase activity"/>
    <property type="evidence" value="ECO:0007669"/>
    <property type="project" value="InterPro"/>
</dbReference>
<name>A0A0F4J400_9ACTN</name>
<feature type="active site" description="Acyl-ester intermediate" evidence="3">
    <location>
        <position position="182"/>
    </location>
</feature>
<keyword evidence="7" id="KW-1185">Reference proteome</keyword>
<dbReference type="InterPro" id="IPR019826">
    <property type="entry name" value="Carboxylesterase_B_AS"/>
</dbReference>
<protein>
    <recommendedName>
        <fullName evidence="4">Carboxylic ester hydrolase</fullName>
        <ecNumber evidence="4">3.1.1.-</ecNumber>
    </recommendedName>
</protein>
<dbReference type="PANTHER" id="PTHR11559">
    <property type="entry name" value="CARBOXYLESTERASE"/>
    <property type="match status" value="1"/>
</dbReference>
<evidence type="ECO:0000259" key="5">
    <source>
        <dbReference type="Pfam" id="PF00135"/>
    </source>
</evidence>
<dbReference type="InterPro" id="IPR002018">
    <property type="entry name" value="CarbesteraseB"/>
</dbReference>
<dbReference type="Gene3D" id="3.40.50.1820">
    <property type="entry name" value="alpha/beta hydrolase"/>
    <property type="match status" value="1"/>
</dbReference>
<keyword evidence="2 4" id="KW-0378">Hydrolase</keyword>
<dbReference type="RefSeq" id="WP_045949857.1">
    <property type="nucleotide sequence ID" value="NZ_JZWV01000720.1"/>
</dbReference>
<dbReference type="PROSITE" id="PS00122">
    <property type="entry name" value="CARBOXYLESTERASE_B_1"/>
    <property type="match status" value="1"/>
</dbReference>
<dbReference type="EMBL" id="JZWV01000720">
    <property type="protein sequence ID" value="KJY28539.1"/>
    <property type="molecule type" value="Genomic_DNA"/>
</dbReference>
<dbReference type="EC" id="3.1.1.-" evidence="4"/>
<proteinExistence type="inferred from homology"/>
<evidence type="ECO:0000256" key="4">
    <source>
        <dbReference type="RuleBase" id="RU361235"/>
    </source>
</evidence>